<evidence type="ECO:0000313" key="2">
    <source>
        <dbReference type="EMBL" id="RZT87839.1"/>
    </source>
</evidence>
<dbReference type="EMBL" id="SHKL01000001">
    <property type="protein sequence ID" value="RZT87839.1"/>
    <property type="molecule type" value="Genomic_DNA"/>
</dbReference>
<proteinExistence type="predicted"/>
<evidence type="ECO:0000313" key="3">
    <source>
        <dbReference type="Proteomes" id="UP000291591"/>
    </source>
</evidence>
<organism evidence="2 3">
    <name type="scientific">Pseudonocardia sediminis</name>
    <dbReference type="NCBI Taxonomy" id="1397368"/>
    <lineage>
        <taxon>Bacteria</taxon>
        <taxon>Bacillati</taxon>
        <taxon>Actinomycetota</taxon>
        <taxon>Actinomycetes</taxon>
        <taxon>Pseudonocardiales</taxon>
        <taxon>Pseudonocardiaceae</taxon>
        <taxon>Pseudonocardia</taxon>
    </lineage>
</organism>
<comment type="caution">
    <text evidence="2">The sequence shown here is derived from an EMBL/GenBank/DDBJ whole genome shotgun (WGS) entry which is preliminary data.</text>
</comment>
<evidence type="ECO:0000256" key="1">
    <source>
        <dbReference type="SAM" id="MobiDB-lite"/>
    </source>
</evidence>
<sequence length="330" mass="34752">MTITRPGQLVHRHLTDTRAGWSTGTLGAIAEFVREPREPCTGVDGTRATDRGAIALSPPSHIRAVAYRTPAGPDLAWNHAVAFCVPVEQAGPARTVLTELGPDHDAVRPQDRDGVLFDLGLGTPAVEACVRTSDPSLLATLRGFAGSPVFDSGAAGALVADSPHRVFRGPAGRAEVFAPIPPPDGRSPDGPHTHLLPHLLARGRTHASTVPIPAGYVPVAHLYPAHPLFGPLGRPHAFDAEADAAFAEILDEFGAPELVELERDVVAAVRGGDGPDAITVPPTAQCRATVAVTLRRLAQIEPHLPSLQRWRPHRSAADGEHDPDGDRNGG</sequence>
<keyword evidence="3" id="KW-1185">Reference proteome</keyword>
<feature type="compositionally biased region" description="Basic and acidic residues" evidence="1">
    <location>
        <begin position="315"/>
        <end position="330"/>
    </location>
</feature>
<reference evidence="2 3" key="1">
    <citation type="submission" date="2019-02" db="EMBL/GenBank/DDBJ databases">
        <title>Sequencing the genomes of 1000 actinobacteria strains.</title>
        <authorList>
            <person name="Klenk H.-P."/>
        </authorList>
    </citation>
    <scope>NUCLEOTIDE SEQUENCE [LARGE SCALE GENOMIC DNA]</scope>
    <source>
        <strain evidence="2 3">DSM 45779</strain>
    </source>
</reference>
<name>A0A4Q7V5B4_PSEST</name>
<dbReference type="AlphaFoldDB" id="A0A4Q7V5B4"/>
<gene>
    <name evidence="2" type="ORF">EV383_4770</name>
</gene>
<dbReference type="Pfam" id="PF21973">
    <property type="entry name" value="DUF6925"/>
    <property type="match status" value="1"/>
</dbReference>
<accession>A0A4Q7V5B4</accession>
<dbReference type="InterPro" id="IPR053838">
    <property type="entry name" value="DUF6925"/>
</dbReference>
<dbReference type="Proteomes" id="UP000291591">
    <property type="component" value="Unassembled WGS sequence"/>
</dbReference>
<dbReference type="RefSeq" id="WP_130291931.1">
    <property type="nucleotide sequence ID" value="NZ_SHKL01000001.1"/>
</dbReference>
<dbReference type="OrthoDB" id="3569535at2"/>
<feature type="region of interest" description="Disordered" evidence="1">
    <location>
        <begin position="305"/>
        <end position="330"/>
    </location>
</feature>
<protein>
    <submittedName>
        <fullName evidence="2">Uncharacterized protein</fullName>
    </submittedName>
</protein>